<dbReference type="AlphaFoldDB" id="U5D110"/>
<dbReference type="eggNOG" id="ENOG502RC4K">
    <property type="taxonomic scope" value="Eukaryota"/>
</dbReference>
<comment type="similarity">
    <text evidence="1">Belongs to the SIS family. PHI subfamily.</text>
</comment>
<dbReference type="CDD" id="cd05005">
    <property type="entry name" value="SIS_PHI"/>
    <property type="match status" value="1"/>
</dbReference>
<dbReference type="GO" id="GO:0016853">
    <property type="term" value="F:isomerase activity"/>
    <property type="evidence" value="ECO:0007669"/>
    <property type="project" value="InterPro"/>
</dbReference>
<dbReference type="OrthoDB" id="1915377at2759"/>
<sequence length="202" mass="21509">MEERGMAKVAQHICNRIQSVFQESSTPNLHHPTPLDALVAELSAHATRGARVVVHGVGREGLMMRAFAMRLAHLGMQSHCVGDVTCPCVGEGDLLIASAGPGGFSTVNAICTVAREAGARVMVITAQPEGQAAGLADRVVVVPARTMADDEDDKFGGDEEVLMMGSLYEGALFVLFEMVVFRVSKVLGQTPDAIRARHTNLE</sequence>
<dbReference type="GO" id="GO:1901135">
    <property type="term" value="P:carbohydrate derivative metabolic process"/>
    <property type="evidence" value="ECO:0007669"/>
    <property type="project" value="InterPro"/>
</dbReference>
<accession>U5D110</accession>
<dbReference type="PANTHER" id="PTHR43443">
    <property type="entry name" value="3-HEXULOSE-6-PHOSPHATE ISOMERASE"/>
    <property type="match status" value="1"/>
</dbReference>
<dbReference type="HOGENOM" id="CLU_094236_0_0_1"/>
<dbReference type="GO" id="GO:0097367">
    <property type="term" value="F:carbohydrate derivative binding"/>
    <property type="evidence" value="ECO:0007669"/>
    <property type="project" value="InterPro"/>
</dbReference>
<dbReference type="STRING" id="13333.U5D110"/>
<evidence type="ECO:0000313" key="3">
    <source>
        <dbReference type="EMBL" id="ERN19321.1"/>
    </source>
</evidence>
<dbReference type="OMA" id="YKTIQPM"/>
<dbReference type="PROSITE" id="PS51464">
    <property type="entry name" value="SIS"/>
    <property type="match status" value="1"/>
</dbReference>
<dbReference type="InterPro" id="IPR001347">
    <property type="entry name" value="SIS_dom"/>
</dbReference>
<dbReference type="EMBL" id="KI392069">
    <property type="protein sequence ID" value="ERN19321.1"/>
    <property type="molecule type" value="Genomic_DNA"/>
</dbReference>
<dbReference type="PANTHER" id="PTHR43443:SF1">
    <property type="entry name" value="3-HEXULOSE-6-PHOSPHATE ISOMERASE"/>
    <property type="match status" value="1"/>
</dbReference>
<evidence type="ECO:0000259" key="2">
    <source>
        <dbReference type="PROSITE" id="PS51464"/>
    </source>
</evidence>
<dbReference type="Gene3D" id="3.40.50.10490">
    <property type="entry name" value="Glucose-6-phosphate isomerase like protein, domain 1"/>
    <property type="match status" value="1"/>
</dbReference>
<dbReference type="InterPro" id="IPR046348">
    <property type="entry name" value="SIS_dom_sf"/>
</dbReference>
<dbReference type="Proteomes" id="UP000017836">
    <property type="component" value="Unassembled WGS sequence"/>
</dbReference>
<evidence type="ECO:0000313" key="4">
    <source>
        <dbReference type="Proteomes" id="UP000017836"/>
    </source>
</evidence>
<gene>
    <name evidence="3" type="ORF">AMTR_s00069p00072850</name>
</gene>
<name>U5D110_AMBTC</name>
<dbReference type="Gramene" id="ERN19321">
    <property type="protein sequence ID" value="ERN19321"/>
    <property type="gene ID" value="AMTR_s00069p00072850"/>
</dbReference>
<protein>
    <recommendedName>
        <fullName evidence="2">SIS domain-containing protein</fullName>
    </recommendedName>
</protein>
<keyword evidence="4" id="KW-1185">Reference proteome</keyword>
<reference evidence="4" key="1">
    <citation type="journal article" date="2013" name="Science">
        <title>The Amborella genome and the evolution of flowering plants.</title>
        <authorList>
            <consortium name="Amborella Genome Project"/>
        </authorList>
    </citation>
    <scope>NUCLEOTIDE SEQUENCE [LARGE SCALE GENOMIC DNA]</scope>
</reference>
<feature type="domain" description="SIS" evidence="2">
    <location>
        <begin position="38"/>
        <end position="189"/>
    </location>
</feature>
<proteinExistence type="inferred from homology"/>
<evidence type="ECO:0000256" key="1">
    <source>
        <dbReference type="ARBA" id="ARBA00009235"/>
    </source>
</evidence>
<dbReference type="KEGG" id="atr:18447699"/>
<dbReference type="SUPFAM" id="SSF53697">
    <property type="entry name" value="SIS domain"/>
    <property type="match status" value="1"/>
</dbReference>
<organism evidence="3 4">
    <name type="scientific">Amborella trichopoda</name>
    <dbReference type="NCBI Taxonomy" id="13333"/>
    <lineage>
        <taxon>Eukaryota</taxon>
        <taxon>Viridiplantae</taxon>
        <taxon>Streptophyta</taxon>
        <taxon>Embryophyta</taxon>
        <taxon>Tracheophyta</taxon>
        <taxon>Spermatophyta</taxon>
        <taxon>Magnoliopsida</taxon>
        <taxon>Amborellales</taxon>
        <taxon>Amborellaceae</taxon>
        <taxon>Amborella</taxon>
    </lineage>
</organism>
<dbReference type="InterPro" id="IPR017552">
    <property type="entry name" value="PHI/rmpB"/>
</dbReference>